<dbReference type="AlphaFoldDB" id="A0A8T0FWS5"/>
<accession>A0A8T0FWS5</accession>
<dbReference type="GO" id="GO:0005576">
    <property type="term" value="C:extracellular region"/>
    <property type="evidence" value="ECO:0007669"/>
    <property type="project" value="UniProtKB-SubCell"/>
</dbReference>
<evidence type="ECO:0000313" key="3">
    <source>
        <dbReference type="EMBL" id="KAF8793253.1"/>
    </source>
</evidence>
<dbReference type="Proteomes" id="UP000807504">
    <property type="component" value="Unassembled WGS sequence"/>
</dbReference>
<dbReference type="InterPro" id="IPR020202">
    <property type="entry name" value="Atracotoxin"/>
</dbReference>
<gene>
    <name evidence="3" type="ORF">HNY73_004760</name>
</gene>
<organism evidence="3 4">
    <name type="scientific">Argiope bruennichi</name>
    <name type="common">Wasp spider</name>
    <name type="synonym">Aranea bruennichi</name>
    <dbReference type="NCBI Taxonomy" id="94029"/>
    <lineage>
        <taxon>Eukaryota</taxon>
        <taxon>Metazoa</taxon>
        <taxon>Ecdysozoa</taxon>
        <taxon>Arthropoda</taxon>
        <taxon>Chelicerata</taxon>
        <taxon>Arachnida</taxon>
        <taxon>Araneae</taxon>
        <taxon>Araneomorphae</taxon>
        <taxon>Entelegynae</taxon>
        <taxon>Araneoidea</taxon>
        <taxon>Araneidae</taxon>
        <taxon>Argiope</taxon>
    </lineage>
</organism>
<proteinExistence type="predicted"/>
<sequence length="129" mass="14627">MSPPVIDIKIKTGISTNAEDLRKPPAMERLNTFIIFFCCICVVLCETEVKCKKNEDCGADECCVVSPPFTTSYCKKLMKKGGFCFEDQEEYKLEDKYKYMCPCEEGLKCETEPVTGPFGVVIYRKSRCA</sequence>
<evidence type="ECO:0000256" key="1">
    <source>
        <dbReference type="ARBA" id="ARBA00004613"/>
    </source>
</evidence>
<protein>
    <submittedName>
        <fullName evidence="3">U3-aranetoxin-Ce1a like protein</fullName>
    </submittedName>
</protein>
<keyword evidence="2" id="KW-0964">Secreted</keyword>
<evidence type="ECO:0000256" key="2">
    <source>
        <dbReference type="ARBA" id="ARBA00022525"/>
    </source>
</evidence>
<keyword evidence="4" id="KW-1185">Reference proteome</keyword>
<name>A0A8T0FWS5_ARGBR</name>
<reference evidence="3" key="1">
    <citation type="journal article" date="2020" name="bioRxiv">
        <title>Chromosome-level reference genome of the European wasp spider Argiope bruennichi: a resource for studies on range expansion and evolutionary adaptation.</title>
        <authorList>
            <person name="Sheffer M.M."/>
            <person name="Hoppe A."/>
            <person name="Krehenwinkel H."/>
            <person name="Uhl G."/>
            <person name="Kuss A.W."/>
            <person name="Jensen L."/>
            <person name="Jensen C."/>
            <person name="Gillespie R.G."/>
            <person name="Hoff K.J."/>
            <person name="Prost S."/>
        </authorList>
    </citation>
    <scope>NUCLEOTIDE SEQUENCE</scope>
</reference>
<reference evidence="3" key="2">
    <citation type="submission" date="2020-06" db="EMBL/GenBank/DDBJ databases">
        <authorList>
            <person name="Sheffer M."/>
        </authorList>
    </citation>
    <scope>NUCLEOTIDE SEQUENCE</scope>
</reference>
<dbReference type="Gene3D" id="2.10.80.10">
    <property type="entry name" value="Lipase, subunit A"/>
    <property type="match status" value="1"/>
</dbReference>
<comment type="caution">
    <text evidence="3">The sequence shown here is derived from an EMBL/GenBank/DDBJ whole genome shotgun (WGS) entry which is preliminary data.</text>
</comment>
<evidence type="ECO:0000313" key="4">
    <source>
        <dbReference type="Proteomes" id="UP000807504"/>
    </source>
</evidence>
<comment type="subcellular location">
    <subcellularLocation>
        <location evidence="1">Secreted</location>
    </subcellularLocation>
</comment>
<dbReference type="Pfam" id="PF17556">
    <property type="entry name" value="MIT_LIKE_ACTX"/>
    <property type="match status" value="1"/>
</dbReference>
<dbReference type="EMBL" id="JABXBU010000003">
    <property type="protein sequence ID" value="KAF8793253.1"/>
    <property type="molecule type" value="Genomic_DNA"/>
</dbReference>